<evidence type="ECO:0000256" key="2">
    <source>
        <dbReference type="RuleBase" id="RU000461"/>
    </source>
</evidence>
<keyword evidence="2" id="KW-0560">Oxidoreductase</keyword>
<evidence type="ECO:0000313" key="4">
    <source>
        <dbReference type="Proteomes" id="UP001214441"/>
    </source>
</evidence>
<dbReference type="EMBL" id="JANCPR020000021">
    <property type="protein sequence ID" value="MDJ1134470.1"/>
    <property type="molecule type" value="Genomic_DNA"/>
</dbReference>
<comment type="caution">
    <text evidence="3">The sequence shown here is derived from an EMBL/GenBank/DDBJ whole genome shotgun (WGS) entry which is preliminary data.</text>
</comment>
<gene>
    <name evidence="3" type="ORF">NMN56_021365</name>
</gene>
<keyword evidence="2" id="KW-0503">Monooxygenase</keyword>
<proteinExistence type="inferred from homology"/>
<keyword evidence="2" id="KW-0408">Iron</keyword>
<accession>A0ABT6ZZH4</accession>
<organism evidence="3 4">
    <name type="scientific">Streptomyces iconiensis</name>
    <dbReference type="NCBI Taxonomy" id="1384038"/>
    <lineage>
        <taxon>Bacteria</taxon>
        <taxon>Bacillati</taxon>
        <taxon>Actinomycetota</taxon>
        <taxon>Actinomycetes</taxon>
        <taxon>Kitasatosporales</taxon>
        <taxon>Streptomycetaceae</taxon>
        <taxon>Streptomyces</taxon>
    </lineage>
</organism>
<keyword evidence="2" id="KW-0479">Metal-binding</keyword>
<dbReference type="InterPro" id="IPR001128">
    <property type="entry name" value="Cyt_P450"/>
</dbReference>
<keyword evidence="4" id="KW-1185">Reference proteome</keyword>
<dbReference type="InterPro" id="IPR017972">
    <property type="entry name" value="Cyt_P450_CS"/>
</dbReference>
<dbReference type="Pfam" id="PF00067">
    <property type="entry name" value="p450"/>
    <property type="match status" value="1"/>
</dbReference>
<name>A0ABT6ZZH4_9ACTN</name>
<sequence>MDIFADHSSADATPLLARTVAERPLLRSRSGLYVYSAAHADSVLTGPSLLSTRKARALDSAGPYERHLYRSTREFFAKWPVFSDGDHHDRVRQAVVRGLGQLRTARLRATWEASATRRLASLRGTSFDWMEGVARPLAREAVAAVVGDSADELIQLGSLLIHDLATPALDRDRAESALAAVAGLRDWLDDGIRRGHAAGSPFLGELAALWHTEGYGPDAATAALAQVVTGAYDPVVSTLGTVGEYLDAASLRALPLAALREEVLRCATPFRFTSRYPERAVTIGPHRLEAGERVVVGLATANLDPHLFPQPLRWRERGGPGRSYTFGAGRHYCPGAGLARQLTESLLAGMAAQGAVFRPDSVQRAPELPIRRYVAMHGHLA</sequence>
<reference evidence="3 4" key="1">
    <citation type="submission" date="2023-05" db="EMBL/GenBank/DDBJ databases">
        <title>Streptantibioticus silvisoli sp. nov., acidotolerant actinomycetes 1 from pine litter.</title>
        <authorList>
            <person name="Swiecimska M."/>
            <person name="Golinska P."/>
            <person name="Sangal V."/>
            <person name="Wachnowicz B."/>
            <person name="Goodfellow M."/>
        </authorList>
    </citation>
    <scope>NUCLEOTIDE SEQUENCE [LARGE SCALE GENOMIC DNA]</scope>
    <source>
        <strain evidence="3 4">DSM 42109</strain>
    </source>
</reference>
<dbReference type="InterPro" id="IPR036396">
    <property type="entry name" value="Cyt_P450_sf"/>
</dbReference>
<dbReference type="Proteomes" id="UP001214441">
    <property type="component" value="Unassembled WGS sequence"/>
</dbReference>
<dbReference type="PROSITE" id="PS00086">
    <property type="entry name" value="CYTOCHROME_P450"/>
    <property type="match status" value="1"/>
</dbReference>
<dbReference type="InterPro" id="IPR002397">
    <property type="entry name" value="Cyt_P450_B"/>
</dbReference>
<dbReference type="RefSeq" id="WP_274041992.1">
    <property type="nucleotide sequence ID" value="NZ_JANCPR020000021.1"/>
</dbReference>
<dbReference type="PANTHER" id="PTHR46696:SF1">
    <property type="entry name" value="CYTOCHROME P450 YJIB-RELATED"/>
    <property type="match status" value="1"/>
</dbReference>
<dbReference type="PRINTS" id="PR00359">
    <property type="entry name" value="BP450"/>
</dbReference>
<keyword evidence="2" id="KW-0349">Heme</keyword>
<dbReference type="SUPFAM" id="SSF48264">
    <property type="entry name" value="Cytochrome P450"/>
    <property type="match status" value="1"/>
</dbReference>
<dbReference type="Gene3D" id="1.10.630.10">
    <property type="entry name" value="Cytochrome P450"/>
    <property type="match status" value="1"/>
</dbReference>
<evidence type="ECO:0000313" key="3">
    <source>
        <dbReference type="EMBL" id="MDJ1134470.1"/>
    </source>
</evidence>
<dbReference type="PANTHER" id="PTHR46696">
    <property type="entry name" value="P450, PUTATIVE (EUROFUNG)-RELATED"/>
    <property type="match status" value="1"/>
</dbReference>
<comment type="similarity">
    <text evidence="1 2">Belongs to the cytochrome P450 family.</text>
</comment>
<evidence type="ECO:0000256" key="1">
    <source>
        <dbReference type="ARBA" id="ARBA00010617"/>
    </source>
</evidence>
<protein>
    <submittedName>
        <fullName evidence="3">Cytochrome P450</fullName>
    </submittedName>
</protein>